<accession>A0A2T0W209</accession>
<keyword evidence="4" id="KW-0408">Iron</keyword>
<keyword evidence="3" id="KW-0479">Metal-binding</keyword>
<evidence type="ECO:0000313" key="5">
    <source>
        <dbReference type="EMBL" id="PRY79041.1"/>
    </source>
</evidence>
<dbReference type="Proteomes" id="UP000238007">
    <property type="component" value="Unassembled WGS sequence"/>
</dbReference>
<evidence type="ECO:0000256" key="4">
    <source>
        <dbReference type="ARBA" id="ARBA00023004"/>
    </source>
</evidence>
<evidence type="ECO:0000256" key="3">
    <source>
        <dbReference type="ARBA" id="ARBA00022723"/>
    </source>
</evidence>
<dbReference type="AlphaFoldDB" id="A0A2T0W209"/>
<dbReference type="InterPro" id="IPR001486">
    <property type="entry name" value="Hemoglobin_trunc"/>
</dbReference>
<dbReference type="Gene3D" id="1.10.490.10">
    <property type="entry name" value="Globins"/>
    <property type="match status" value="1"/>
</dbReference>
<dbReference type="GO" id="GO:0046872">
    <property type="term" value="F:metal ion binding"/>
    <property type="evidence" value="ECO:0007669"/>
    <property type="project" value="UniProtKB-KW"/>
</dbReference>
<evidence type="ECO:0000313" key="6">
    <source>
        <dbReference type="Proteomes" id="UP000238007"/>
    </source>
</evidence>
<dbReference type="Pfam" id="PF01152">
    <property type="entry name" value="Bac_globin"/>
    <property type="match status" value="1"/>
</dbReference>
<dbReference type="CDD" id="cd08916">
    <property type="entry name" value="TrHb3_P"/>
    <property type="match status" value="1"/>
</dbReference>
<reference evidence="5 6" key="1">
    <citation type="submission" date="2018-03" db="EMBL/GenBank/DDBJ databases">
        <title>Genomic Encyclopedia of Archaeal and Bacterial Type Strains, Phase II (KMG-II): from individual species to whole genera.</title>
        <authorList>
            <person name="Goeker M."/>
        </authorList>
    </citation>
    <scope>NUCLEOTIDE SEQUENCE [LARGE SCALE GENOMIC DNA]</scope>
    <source>
        <strain evidence="5 6">DSM 101533</strain>
    </source>
</reference>
<comment type="caution">
    <text evidence="5">The sequence shown here is derived from an EMBL/GenBank/DDBJ whole genome shotgun (WGS) entry which is preliminary data.</text>
</comment>
<sequence length="130" mass="14660">MSMPPRFPITADQITLVVKQFYTAVRTNPEIGPIFAKHVTDWPSHESKIAGFWRNAILFERSYDGNPMQAHMRAGNVRPEHFDIWLGLFDTILAKNLPTDTAASWSTLAHRIGRGLRYGVEPTEGPPTLT</sequence>
<gene>
    <name evidence="5" type="ORF">CLV80_103373</name>
</gene>
<dbReference type="GO" id="GO:0019825">
    <property type="term" value="F:oxygen binding"/>
    <property type="evidence" value="ECO:0007669"/>
    <property type="project" value="InterPro"/>
</dbReference>
<proteinExistence type="predicted"/>
<name>A0A2T0W209_9RHOB</name>
<dbReference type="OrthoDB" id="25954at2"/>
<dbReference type="RefSeq" id="WP_106356069.1">
    <property type="nucleotide sequence ID" value="NZ_PVTP01000003.1"/>
</dbReference>
<keyword evidence="2" id="KW-0349">Heme</keyword>
<keyword evidence="6" id="KW-1185">Reference proteome</keyword>
<evidence type="ECO:0000256" key="2">
    <source>
        <dbReference type="ARBA" id="ARBA00022617"/>
    </source>
</evidence>
<dbReference type="EMBL" id="PVTP01000003">
    <property type="protein sequence ID" value="PRY79041.1"/>
    <property type="molecule type" value="Genomic_DNA"/>
</dbReference>
<dbReference type="SUPFAM" id="SSF46458">
    <property type="entry name" value="Globin-like"/>
    <property type="match status" value="1"/>
</dbReference>
<protein>
    <submittedName>
        <fullName evidence="5">Hemoglobin</fullName>
    </submittedName>
</protein>
<organism evidence="5 6">
    <name type="scientific">Yoonia maritima</name>
    <dbReference type="NCBI Taxonomy" id="1435347"/>
    <lineage>
        <taxon>Bacteria</taxon>
        <taxon>Pseudomonadati</taxon>
        <taxon>Pseudomonadota</taxon>
        <taxon>Alphaproteobacteria</taxon>
        <taxon>Rhodobacterales</taxon>
        <taxon>Paracoccaceae</taxon>
        <taxon>Yoonia</taxon>
    </lineage>
</organism>
<evidence type="ECO:0000256" key="1">
    <source>
        <dbReference type="ARBA" id="ARBA00022448"/>
    </source>
</evidence>
<dbReference type="InterPro" id="IPR009050">
    <property type="entry name" value="Globin-like_sf"/>
</dbReference>
<dbReference type="GO" id="GO:0020037">
    <property type="term" value="F:heme binding"/>
    <property type="evidence" value="ECO:0007669"/>
    <property type="project" value="InterPro"/>
</dbReference>
<keyword evidence="1" id="KW-0813">Transport</keyword>
<dbReference type="InterPro" id="IPR012292">
    <property type="entry name" value="Globin/Proto"/>
</dbReference>